<dbReference type="InParanoid" id="W4KPC7"/>
<protein>
    <submittedName>
        <fullName evidence="1">Uncharacterized protein</fullName>
    </submittedName>
</protein>
<name>W4KPC7_HETIT</name>
<dbReference type="EMBL" id="KI925454">
    <property type="protein sequence ID" value="ETW87559.1"/>
    <property type="molecule type" value="Genomic_DNA"/>
</dbReference>
<dbReference type="Proteomes" id="UP000030671">
    <property type="component" value="Unassembled WGS sequence"/>
</dbReference>
<dbReference type="GeneID" id="20673138"/>
<organism evidence="1 2">
    <name type="scientific">Heterobasidion irregulare (strain TC 32-1)</name>
    <dbReference type="NCBI Taxonomy" id="747525"/>
    <lineage>
        <taxon>Eukaryota</taxon>
        <taxon>Fungi</taxon>
        <taxon>Dikarya</taxon>
        <taxon>Basidiomycota</taxon>
        <taxon>Agaricomycotina</taxon>
        <taxon>Agaricomycetes</taxon>
        <taxon>Russulales</taxon>
        <taxon>Bondarzewiaceae</taxon>
        <taxon>Heterobasidion</taxon>
        <taxon>Heterobasidion annosum species complex</taxon>
    </lineage>
</organism>
<proteinExistence type="predicted"/>
<dbReference type="HOGENOM" id="CLU_1796713_0_0_1"/>
<dbReference type="KEGG" id="hir:HETIRDRAFT_413871"/>
<keyword evidence="2" id="KW-1185">Reference proteome</keyword>
<evidence type="ECO:0000313" key="1">
    <source>
        <dbReference type="EMBL" id="ETW87559.1"/>
    </source>
</evidence>
<dbReference type="AlphaFoldDB" id="W4KPC7"/>
<dbReference type="RefSeq" id="XP_009541449.1">
    <property type="nucleotide sequence ID" value="XM_009543154.1"/>
</dbReference>
<evidence type="ECO:0000313" key="2">
    <source>
        <dbReference type="Proteomes" id="UP000030671"/>
    </source>
</evidence>
<accession>W4KPC7</accession>
<reference evidence="1 2" key="1">
    <citation type="journal article" date="2012" name="New Phytol.">
        <title>Insight into trade-off between wood decay and parasitism from the genome of a fungal forest pathogen.</title>
        <authorList>
            <person name="Olson A."/>
            <person name="Aerts A."/>
            <person name="Asiegbu F."/>
            <person name="Belbahri L."/>
            <person name="Bouzid O."/>
            <person name="Broberg A."/>
            <person name="Canback B."/>
            <person name="Coutinho P.M."/>
            <person name="Cullen D."/>
            <person name="Dalman K."/>
            <person name="Deflorio G."/>
            <person name="van Diepen L.T."/>
            <person name="Dunand C."/>
            <person name="Duplessis S."/>
            <person name="Durling M."/>
            <person name="Gonthier P."/>
            <person name="Grimwood J."/>
            <person name="Fossdal C.G."/>
            <person name="Hansson D."/>
            <person name="Henrissat B."/>
            <person name="Hietala A."/>
            <person name="Himmelstrand K."/>
            <person name="Hoffmeister D."/>
            <person name="Hogberg N."/>
            <person name="James T.Y."/>
            <person name="Karlsson M."/>
            <person name="Kohler A."/>
            <person name="Kues U."/>
            <person name="Lee Y.H."/>
            <person name="Lin Y.C."/>
            <person name="Lind M."/>
            <person name="Lindquist E."/>
            <person name="Lombard V."/>
            <person name="Lucas S."/>
            <person name="Lunden K."/>
            <person name="Morin E."/>
            <person name="Murat C."/>
            <person name="Park J."/>
            <person name="Raffaello T."/>
            <person name="Rouze P."/>
            <person name="Salamov A."/>
            <person name="Schmutz J."/>
            <person name="Solheim H."/>
            <person name="Stahlberg J."/>
            <person name="Velez H."/>
            <person name="de Vries R.P."/>
            <person name="Wiebenga A."/>
            <person name="Woodward S."/>
            <person name="Yakovlev I."/>
            <person name="Garbelotto M."/>
            <person name="Martin F."/>
            <person name="Grigoriev I.V."/>
            <person name="Stenlid J."/>
        </authorList>
    </citation>
    <scope>NUCLEOTIDE SEQUENCE [LARGE SCALE GENOMIC DNA]</scope>
    <source>
        <strain evidence="1 2">TC 32-1</strain>
    </source>
</reference>
<gene>
    <name evidence="1" type="ORF">HETIRDRAFT_413871</name>
</gene>
<sequence length="144" mass="16071">MGDGWRGARLTADCDRSEIGAGHVQIQLVGGVHKLLFPLFAVYHLHDDRSFLCLSTSLIDIISRYTTLGRVQSASEFGHDVWSTTEYGIYWQLPPREGHVVIKSWDIFPLHSSHLPLHTRLILQHASSCNPPPGRALSALTSFL</sequence>